<dbReference type="Proteomes" id="UP000799772">
    <property type="component" value="Unassembled WGS sequence"/>
</dbReference>
<dbReference type="Pfam" id="PF06985">
    <property type="entry name" value="HET"/>
    <property type="match status" value="1"/>
</dbReference>
<comment type="caution">
    <text evidence="2">The sequence shown here is derived from an EMBL/GenBank/DDBJ whole genome shotgun (WGS) entry which is preliminary data.</text>
</comment>
<reference evidence="2" key="1">
    <citation type="journal article" date="2020" name="Stud. Mycol.">
        <title>101 Dothideomycetes genomes: a test case for predicting lifestyles and emergence of pathogens.</title>
        <authorList>
            <person name="Haridas S."/>
            <person name="Albert R."/>
            <person name="Binder M."/>
            <person name="Bloem J."/>
            <person name="Labutti K."/>
            <person name="Salamov A."/>
            <person name="Andreopoulos B."/>
            <person name="Baker S."/>
            <person name="Barry K."/>
            <person name="Bills G."/>
            <person name="Bluhm B."/>
            <person name="Cannon C."/>
            <person name="Castanera R."/>
            <person name="Culley D."/>
            <person name="Daum C."/>
            <person name="Ezra D."/>
            <person name="Gonzalez J."/>
            <person name="Henrissat B."/>
            <person name="Kuo A."/>
            <person name="Liang C."/>
            <person name="Lipzen A."/>
            <person name="Lutzoni F."/>
            <person name="Magnuson J."/>
            <person name="Mondo S."/>
            <person name="Nolan M."/>
            <person name="Ohm R."/>
            <person name="Pangilinan J."/>
            <person name="Park H.-J."/>
            <person name="Ramirez L."/>
            <person name="Alfaro M."/>
            <person name="Sun H."/>
            <person name="Tritt A."/>
            <person name="Yoshinaga Y."/>
            <person name="Zwiers L.-H."/>
            <person name="Turgeon B."/>
            <person name="Goodwin S."/>
            <person name="Spatafora J."/>
            <person name="Crous P."/>
            <person name="Grigoriev I."/>
        </authorList>
    </citation>
    <scope>NUCLEOTIDE SEQUENCE</scope>
    <source>
        <strain evidence="2">CBS 133067</strain>
    </source>
</reference>
<evidence type="ECO:0000313" key="2">
    <source>
        <dbReference type="EMBL" id="KAF2099285.1"/>
    </source>
</evidence>
<evidence type="ECO:0000259" key="1">
    <source>
        <dbReference type="Pfam" id="PF06985"/>
    </source>
</evidence>
<accession>A0A9P4IHB1</accession>
<keyword evidence="3" id="KW-1185">Reference proteome</keyword>
<dbReference type="EMBL" id="ML978125">
    <property type="protein sequence ID" value="KAF2099285.1"/>
    <property type="molecule type" value="Genomic_DNA"/>
</dbReference>
<evidence type="ECO:0000313" key="3">
    <source>
        <dbReference type="Proteomes" id="UP000799772"/>
    </source>
</evidence>
<gene>
    <name evidence="2" type="ORF">NA57DRAFT_55258</name>
</gene>
<dbReference type="PANTHER" id="PTHR24148">
    <property type="entry name" value="ANKYRIN REPEAT DOMAIN-CONTAINING PROTEIN 39 HOMOLOG-RELATED"/>
    <property type="match status" value="1"/>
</dbReference>
<organism evidence="2 3">
    <name type="scientific">Rhizodiscina lignyota</name>
    <dbReference type="NCBI Taxonomy" id="1504668"/>
    <lineage>
        <taxon>Eukaryota</taxon>
        <taxon>Fungi</taxon>
        <taxon>Dikarya</taxon>
        <taxon>Ascomycota</taxon>
        <taxon>Pezizomycotina</taxon>
        <taxon>Dothideomycetes</taxon>
        <taxon>Pleosporomycetidae</taxon>
        <taxon>Aulographales</taxon>
        <taxon>Rhizodiscinaceae</taxon>
        <taxon>Rhizodiscina</taxon>
    </lineage>
</organism>
<proteinExistence type="predicted"/>
<dbReference type="InterPro" id="IPR010730">
    <property type="entry name" value="HET"/>
</dbReference>
<sequence>MPFFAQFASLTGGNMLPWEKKMQFDLHLPIEQGHNTRSGKQLQRQILKVLDCATPTDASARGTWRVFGGHRKGSLRFLTAYTRRVMSWSSDKAVHPRNFESRLDLANGTPAPQFQVVEADHLSGLHRDKPKYLAVSYRWPKRSRQKAPADLKSDVHCYDVWDPRANGGHGGVRKNNAPKEVIDRAIKFAKDRRIQLVWIDQECINQSDRHDKECGIRSMDDIFLNAAKVIGLLQVRIDSETEAKVLHRLTVEQPRLDPKSFKAAVNVVYRISQDEWFSRAWTFQEAISGGNTIEFSMKCDPKLKQQASHGDTDAWGAVEDEIQFQFVHIAKWLACLFAQAAFYDQNPSPDLLDGDRDDIWQKIEEIRISLMNHFPPFYEPTHLSRPRLSCNASAALMFLKKRQNSRAPDRVSILASLGNYPRKLNIMKIHKFTMSSCVLAQALHNGDISVLSSIEKDEWRKKKRSQGFSWLPPTTIALENVAAHHEGHPSLRLVDHSITKRGLSLPGFYWTVNQKIDVRSIKEKYFQEWGETRSAEGQEEIKWVLRKIEKDARTGTGEFFDRLVNASEKYCIRDLHNLDDDKALAHQAIGSQILGELLCLLVEKNYLNMANSIWHSVRRKTPILSPEEMENSHHTRHSDNSTLTEVPGSWFNKHHPLGELPCTLNHFVIDGRLQIPCISDRSRAGRLFIPMKDNWEWIIDRIMRDGFLWGGQSSDDVHSNIDDESTSCIFDVDCGCVVLTPYCGEEVEKMEDSGNLIAQSLPLMRSRRISWVVERAEMDHREDWCGLLSRRDRTDSDNLDKEQRSWLSRLASPESSRYRYTTKGMVAGIIEPTVCMAFCCTDSFQTDAFEISPEFKAGFAFDVSKEETQHAACYSVPSPRRHEDSPFFLNQNGKRKLDLQGRSPFFSDRNGMRM</sequence>
<protein>
    <recommendedName>
        <fullName evidence="1">Heterokaryon incompatibility domain-containing protein</fullName>
    </recommendedName>
</protein>
<dbReference type="InterPro" id="IPR052895">
    <property type="entry name" value="HetReg/Transcr_Mod"/>
</dbReference>
<dbReference type="OrthoDB" id="270167at2759"/>
<dbReference type="PANTHER" id="PTHR24148:SF64">
    <property type="entry name" value="HETEROKARYON INCOMPATIBILITY DOMAIN-CONTAINING PROTEIN"/>
    <property type="match status" value="1"/>
</dbReference>
<dbReference type="AlphaFoldDB" id="A0A9P4IHB1"/>
<name>A0A9P4IHB1_9PEZI</name>
<feature type="domain" description="Heterokaryon incompatibility" evidence="1">
    <location>
        <begin position="132"/>
        <end position="285"/>
    </location>
</feature>